<dbReference type="EMBL" id="JACWMS010000001">
    <property type="protein sequence ID" value="MBD1319112.1"/>
    <property type="molecule type" value="Genomic_DNA"/>
</dbReference>
<proteinExistence type="predicted"/>
<comment type="caution">
    <text evidence="2">The sequence shown here is derived from an EMBL/GenBank/DDBJ whole genome shotgun (WGS) entry which is preliminary data.</text>
</comment>
<dbReference type="Proteomes" id="UP000602395">
    <property type="component" value="Unassembled WGS sequence"/>
</dbReference>
<keyword evidence="1" id="KW-0472">Membrane</keyword>
<evidence type="ECO:0000256" key="1">
    <source>
        <dbReference type="SAM" id="Phobius"/>
    </source>
</evidence>
<evidence type="ECO:0000313" key="2">
    <source>
        <dbReference type="EMBL" id="MBD1319112.1"/>
    </source>
</evidence>
<dbReference type="RefSeq" id="WP_164310868.1">
    <property type="nucleotide sequence ID" value="NZ_BAABAD010000003.1"/>
</dbReference>
<keyword evidence="3" id="KW-1185">Reference proteome</keyword>
<dbReference type="Pfam" id="PF17240">
    <property type="entry name" value="DUF5313"/>
    <property type="match status" value="1"/>
</dbReference>
<keyword evidence="1" id="KW-0812">Transmembrane</keyword>
<accession>A0ABR7WB79</accession>
<protein>
    <submittedName>
        <fullName evidence="2">DUF5313 domain-containing protein</fullName>
    </submittedName>
</protein>
<name>A0ABR7WB79_9ACTN</name>
<dbReference type="InterPro" id="IPR035197">
    <property type="entry name" value="DUF5313"/>
</dbReference>
<evidence type="ECO:0000313" key="3">
    <source>
        <dbReference type="Proteomes" id="UP000602395"/>
    </source>
</evidence>
<keyword evidence="1" id="KW-1133">Transmembrane helix</keyword>
<feature type="transmembrane region" description="Helical" evidence="1">
    <location>
        <begin position="69"/>
        <end position="90"/>
    </location>
</feature>
<sequence>MTGQRTTPTAQQYVRYAYGAKLPPSMNDWVTRDLAGPGATVRMVVRWAIPCLLLITPMMFVPADLVVRLNMTIPIIIPYIFFSIALNRVYRRHRLSQHGLDPDLVNKLERDRNADLYDEYRRKYRGR</sequence>
<reference evidence="2 3" key="1">
    <citation type="submission" date="2020-09" db="EMBL/GenBank/DDBJ databases">
        <title>Novel species in genus Gordonia.</title>
        <authorList>
            <person name="Zhang G."/>
        </authorList>
    </citation>
    <scope>NUCLEOTIDE SEQUENCE [LARGE SCALE GENOMIC DNA]</scope>
    <source>
        <strain evidence="2 3">ON-33</strain>
    </source>
</reference>
<feature type="transmembrane region" description="Helical" evidence="1">
    <location>
        <begin position="44"/>
        <end position="63"/>
    </location>
</feature>
<gene>
    <name evidence="2" type="ORF">IDF66_05910</name>
</gene>
<organism evidence="2 3">
    <name type="scientific">Gordonia hankookensis</name>
    <dbReference type="NCBI Taxonomy" id="589403"/>
    <lineage>
        <taxon>Bacteria</taxon>
        <taxon>Bacillati</taxon>
        <taxon>Actinomycetota</taxon>
        <taxon>Actinomycetes</taxon>
        <taxon>Mycobacteriales</taxon>
        <taxon>Gordoniaceae</taxon>
        <taxon>Gordonia</taxon>
    </lineage>
</organism>